<evidence type="ECO:0000256" key="1">
    <source>
        <dbReference type="SAM" id="MobiDB-lite"/>
    </source>
</evidence>
<keyword evidence="2" id="KW-0732">Signal</keyword>
<feature type="region of interest" description="Disordered" evidence="1">
    <location>
        <begin position="1054"/>
        <end position="1099"/>
    </location>
</feature>
<evidence type="ECO:0008006" key="5">
    <source>
        <dbReference type="Google" id="ProtNLM"/>
    </source>
</evidence>
<gene>
    <name evidence="3" type="ORF">CYJ28_03335</name>
</gene>
<reference evidence="3 4" key="1">
    <citation type="submission" date="2017-12" db="EMBL/GenBank/DDBJ databases">
        <title>Phylogenetic diversity of female urinary microbiome.</title>
        <authorList>
            <person name="Thomas-White K."/>
            <person name="Wolfe A.J."/>
        </authorList>
    </citation>
    <scope>NUCLEOTIDE SEQUENCE [LARGE SCALE GENOMIC DNA]</scope>
    <source>
        <strain evidence="3 4">UMB0139</strain>
    </source>
</reference>
<feature type="region of interest" description="Disordered" evidence="1">
    <location>
        <begin position="1014"/>
        <end position="1038"/>
    </location>
</feature>
<dbReference type="OrthoDB" id="2136546at2"/>
<evidence type="ECO:0000313" key="3">
    <source>
        <dbReference type="EMBL" id="PKZ22162.1"/>
    </source>
</evidence>
<feature type="region of interest" description="Disordered" evidence="1">
    <location>
        <begin position="32"/>
        <end position="165"/>
    </location>
</feature>
<feature type="compositionally biased region" description="Basic and acidic residues" evidence="1">
    <location>
        <begin position="1019"/>
        <end position="1038"/>
    </location>
</feature>
<feature type="compositionally biased region" description="Low complexity" evidence="1">
    <location>
        <begin position="152"/>
        <end position="165"/>
    </location>
</feature>
<feature type="compositionally biased region" description="Basic and acidic residues" evidence="1">
    <location>
        <begin position="77"/>
        <end position="122"/>
    </location>
</feature>
<feature type="region of interest" description="Disordered" evidence="1">
    <location>
        <begin position="812"/>
        <end position="963"/>
    </location>
</feature>
<accession>A0A2I1MQ49</accession>
<evidence type="ECO:0000313" key="4">
    <source>
        <dbReference type="Proteomes" id="UP000234239"/>
    </source>
</evidence>
<name>A0A2I1MQ49_9LACT</name>
<feature type="compositionally biased region" description="Basic and acidic residues" evidence="1">
    <location>
        <begin position="1086"/>
        <end position="1099"/>
    </location>
</feature>
<feature type="compositionally biased region" description="Low complexity" evidence="1">
    <location>
        <begin position="123"/>
        <end position="139"/>
    </location>
</feature>
<feature type="compositionally biased region" description="Polar residues" evidence="1">
    <location>
        <begin position="939"/>
        <end position="962"/>
    </location>
</feature>
<dbReference type="AlphaFoldDB" id="A0A2I1MQ49"/>
<feature type="signal peptide" evidence="2">
    <location>
        <begin position="1"/>
        <end position="29"/>
    </location>
</feature>
<dbReference type="Proteomes" id="UP000234239">
    <property type="component" value="Unassembled WGS sequence"/>
</dbReference>
<feature type="chain" id="PRO_5014169671" description="MucBP domain-containing protein" evidence="2">
    <location>
        <begin position="30"/>
        <end position="1123"/>
    </location>
</feature>
<sequence length="1123" mass="127473">MQRQLKQDILKILACSATLCFFLSQEVQAAPLETSSAVQSKENESAPAEAAADRPTEEETPTALTETSESSVSTGEKTADGDKSLQSEKEAESSAKTEKTNPNEEKSTASEKKASPTPKDKPANTAPTASKATSKATANQPEPYRPVVSRHPLSSPEDPSSTPTDQLPLVFQALVKKGLPSDKLINYSYGWTDHNTKNPHGYPKNLAAEQRLTIIDAPSNWSRLIKLSEDQKRLLVTYTHLETGREKKWTISYKLNDQPLDPEKAATLTFRYDLDRGFDRVVEQAEESKQAELPPYQRFSKEGLSEQEAKLQIIYDFDLIGLSRDSSGRYYFFPIQSRSGSPKGRHLIIPERENPSNPLRITFLGPLRSKNDRDMLIGVQNWTLNPQDFGNLRIWRWIDKKKLQEPLEARPGMLEDDNSYFIVESEENPFSEFAYQELPHSPKGASDEELLSFHPLWMGVNWKNVESKWDPILNLPFNQLNYYSIDRKGQLKNKIEWSKFVIPHEDGKQVDLIYQFGSQPALDTKNFKVHWRVSKEDLDDKQTRYHYQQIYHFTDEWAQKKEVKVDPASKIPSDLDFILAKKADDPYHYFAKESQREKIDDQTEHIHIDRYDLTERKVGKIVLPALTSHKEVWRKEVSDNDSETYQIKYRLLSRDQEQVTDGPEKVYTLPLTEWKSEPIPFINTAEDLYTQGPDKKPIDIPNIFNLLPTPTKFEGTNVYPIYSKNDFYLFKSPDKTSGFEAFHYQTEPVKDSSDYLLTITNISGAEDPYNGAQRRYRVQQFGLESPTPFIIYAMKFYTDLDHPERVYRYIGNEFGQGGTGTGGRRVLTKEKPYEESQVKLPDKANPVPDAKVSKDGASKGTDGRDDITKEKPYEKRQVKLPDKANQDSDPGEAGAGAGKGTDGRDDITKDKPYEESQVTLPNKEEDNRPAASHRPSRPGQVNQPTSSSSQHVGNERPSQVSSWLDKIRQSLKDWASQPSQRLAKRQALLASEDNQPKTGSLAQLIQNIQGIFLEPGGSQDRKTARSLSPEDRPLRTKDGLTVKEAIAQLFQKPVQAAEEEVTDSDLQAIEDPAEPAEDTPSAKTEQASKESLASKEDQGSHWKLPSLLLLLILPLAYWWKKRQ</sequence>
<proteinExistence type="predicted"/>
<feature type="compositionally biased region" description="Basic and acidic residues" evidence="1">
    <location>
        <begin position="827"/>
        <end position="842"/>
    </location>
</feature>
<feature type="compositionally biased region" description="Basic and acidic residues" evidence="1">
    <location>
        <begin position="901"/>
        <end position="914"/>
    </location>
</feature>
<protein>
    <recommendedName>
        <fullName evidence="5">MucBP domain-containing protein</fullName>
    </recommendedName>
</protein>
<dbReference type="RefSeq" id="WP_070486430.1">
    <property type="nucleotide sequence ID" value="NZ_CAJHKN010000002.1"/>
</dbReference>
<feature type="compositionally biased region" description="Gly residues" evidence="1">
    <location>
        <begin position="814"/>
        <end position="823"/>
    </location>
</feature>
<organism evidence="3 4">
    <name type="scientific">Aerococcus sanguinicola</name>
    <dbReference type="NCBI Taxonomy" id="119206"/>
    <lineage>
        <taxon>Bacteria</taxon>
        <taxon>Bacillati</taxon>
        <taxon>Bacillota</taxon>
        <taxon>Bacilli</taxon>
        <taxon>Lactobacillales</taxon>
        <taxon>Aerococcaceae</taxon>
        <taxon>Aerococcus</taxon>
    </lineage>
</organism>
<feature type="compositionally biased region" description="Low complexity" evidence="1">
    <location>
        <begin position="61"/>
        <end position="76"/>
    </location>
</feature>
<feature type="compositionally biased region" description="Basic and acidic residues" evidence="1">
    <location>
        <begin position="851"/>
        <end position="886"/>
    </location>
</feature>
<dbReference type="EMBL" id="PKGY01000002">
    <property type="protein sequence ID" value="PKZ22162.1"/>
    <property type="molecule type" value="Genomic_DNA"/>
</dbReference>
<comment type="caution">
    <text evidence="3">The sequence shown here is derived from an EMBL/GenBank/DDBJ whole genome shotgun (WGS) entry which is preliminary data.</text>
</comment>
<evidence type="ECO:0000256" key="2">
    <source>
        <dbReference type="SAM" id="SignalP"/>
    </source>
</evidence>